<comment type="caution">
    <text evidence="1">The sequence shown here is derived from an EMBL/GenBank/DDBJ whole genome shotgun (WGS) entry which is preliminary data.</text>
</comment>
<organism evidence="1">
    <name type="scientific">gut metagenome</name>
    <dbReference type="NCBI Taxonomy" id="749906"/>
    <lineage>
        <taxon>unclassified sequences</taxon>
        <taxon>metagenomes</taxon>
        <taxon>organismal metagenomes</taxon>
    </lineage>
</organism>
<proteinExistence type="predicted"/>
<reference evidence="1" key="1">
    <citation type="journal article" date="2012" name="PLoS ONE">
        <title>Gene sets for utilization of primary and secondary nutrition supplies in the distal gut of endangered iberian lynx.</title>
        <authorList>
            <person name="Alcaide M."/>
            <person name="Messina E."/>
            <person name="Richter M."/>
            <person name="Bargiela R."/>
            <person name="Peplies J."/>
            <person name="Huws S.A."/>
            <person name="Newbold C.J."/>
            <person name="Golyshin P.N."/>
            <person name="Simon M.A."/>
            <person name="Lopez G."/>
            <person name="Yakimov M.M."/>
            <person name="Ferrer M."/>
        </authorList>
    </citation>
    <scope>NUCLEOTIDE SEQUENCE</scope>
</reference>
<sequence>MQDVGIVAFTDLVASVTNVQQSSVSLNFAICYAEMQNVFVAKTIDNGKPKYHNNWPTAEMYNKDGVARADKLYMRFTNGTMIPYAYHPVQRKLVAIPAGVTSGTDSLENCIKKLETKDSELSNAIGRKADSSDVYDRATVYRLLAAKQNAGNYVTAIGRMYPGGGPGLNVTLSSGAAQGVSVADNANESRDGYMSAADYKLLHQGVLKNSLLPEVYEQAHRNGRLQVTQTVTIPDYAKEIHILQSSNIEVRIPSAMQENSYGITFYCEGHTGTATIHSTVPMWYRNANGNIAKSNRLVMTFGSALCITWRGGSRTAIQLSPVPITPA</sequence>
<protein>
    <submittedName>
        <fullName evidence="1">Uncharacterized protein</fullName>
    </submittedName>
</protein>
<accession>J9F4Y6</accession>
<dbReference type="EMBL" id="AMCI01009133">
    <property type="protein sequence ID" value="EJW89976.1"/>
    <property type="molecule type" value="Genomic_DNA"/>
</dbReference>
<evidence type="ECO:0000313" key="1">
    <source>
        <dbReference type="EMBL" id="EJW89976.1"/>
    </source>
</evidence>
<gene>
    <name evidence="1" type="ORF">EVA_21910</name>
</gene>
<dbReference type="AlphaFoldDB" id="J9F4Y6"/>
<name>J9F4Y6_9ZZZZ</name>